<evidence type="ECO:0000256" key="9">
    <source>
        <dbReference type="SAM" id="Phobius"/>
    </source>
</evidence>
<dbReference type="InterPro" id="IPR027417">
    <property type="entry name" value="P-loop_NTPase"/>
</dbReference>
<feature type="transmembrane region" description="Helical" evidence="9">
    <location>
        <begin position="163"/>
        <end position="183"/>
    </location>
</feature>
<evidence type="ECO:0000256" key="3">
    <source>
        <dbReference type="ARBA" id="ARBA00022475"/>
    </source>
</evidence>
<dbReference type="OrthoDB" id="9770415at2"/>
<dbReference type="Gene3D" id="3.40.50.300">
    <property type="entry name" value="P-loop containing nucleotide triphosphate hydrolases"/>
    <property type="match status" value="1"/>
</dbReference>
<dbReference type="InterPro" id="IPR003439">
    <property type="entry name" value="ABC_transporter-like_ATP-bd"/>
</dbReference>
<dbReference type="PROSITE" id="PS50893">
    <property type="entry name" value="ABC_TRANSPORTER_2"/>
    <property type="match status" value="1"/>
</dbReference>
<keyword evidence="6 12" id="KW-0067">ATP-binding</keyword>
<dbReference type="CDD" id="cd03254">
    <property type="entry name" value="ABCC_Glucan_exporter_like"/>
    <property type="match status" value="1"/>
</dbReference>
<dbReference type="FunFam" id="3.40.50.300:FF:000287">
    <property type="entry name" value="Multidrug ABC transporter ATP-binding protein"/>
    <property type="match status" value="1"/>
</dbReference>
<evidence type="ECO:0000256" key="5">
    <source>
        <dbReference type="ARBA" id="ARBA00022741"/>
    </source>
</evidence>
<dbReference type="Pfam" id="PF00005">
    <property type="entry name" value="ABC_tran"/>
    <property type="match status" value="1"/>
</dbReference>
<evidence type="ECO:0000313" key="12">
    <source>
        <dbReference type="EMBL" id="RUQ26993.1"/>
    </source>
</evidence>
<keyword evidence="13" id="KW-1185">Reference proteome</keyword>
<dbReference type="PANTHER" id="PTHR43394">
    <property type="entry name" value="ATP-DEPENDENT PERMEASE MDL1, MITOCHONDRIAL"/>
    <property type="match status" value="1"/>
</dbReference>
<keyword evidence="4 9" id="KW-0812">Transmembrane</keyword>
<dbReference type="InterPro" id="IPR039421">
    <property type="entry name" value="Type_1_exporter"/>
</dbReference>
<dbReference type="SMART" id="SM00382">
    <property type="entry name" value="AAA"/>
    <property type="match status" value="1"/>
</dbReference>
<keyword evidence="8 9" id="KW-0472">Membrane</keyword>
<dbReference type="InterPro" id="IPR036640">
    <property type="entry name" value="ABC1_TM_sf"/>
</dbReference>
<dbReference type="GO" id="GO:0016887">
    <property type="term" value="F:ATP hydrolysis activity"/>
    <property type="evidence" value="ECO:0007669"/>
    <property type="project" value="InterPro"/>
</dbReference>
<evidence type="ECO:0000256" key="7">
    <source>
        <dbReference type="ARBA" id="ARBA00022989"/>
    </source>
</evidence>
<comment type="caution">
    <text evidence="12">The sequence shown here is derived from an EMBL/GenBank/DDBJ whole genome shotgun (WGS) entry which is preliminary data.</text>
</comment>
<dbReference type="FunFam" id="1.20.1560.10:FF:000011">
    <property type="entry name" value="Multidrug ABC transporter ATP-binding protein"/>
    <property type="match status" value="1"/>
</dbReference>
<dbReference type="Gene3D" id="1.20.1560.10">
    <property type="entry name" value="ABC transporter type 1, transmembrane domain"/>
    <property type="match status" value="1"/>
</dbReference>
<proteinExistence type="predicted"/>
<reference evidence="12 13" key="1">
    <citation type="submission" date="2018-12" db="EMBL/GenBank/DDBJ databases">
        <title>Bacillus chawlae sp. nov., Bacillus glennii sp. nov., and Bacillus saganii sp. nov. Isolated from the Vehicle Assembly Building at Kennedy Space Center where the Viking Spacecraft were Assembled.</title>
        <authorList>
            <person name="Seuylemezian A."/>
            <person name="Vaishampayan P."/>
        </authorList>
    </citation>
    <scope>NUCLEOTIDE SEQUENCE [LARGE SCALE GENOMIC DNA]</scope>
    <source>
        <strain evidence="12 13">L5</strain>
    </source>
</reference>
<dbReference type="InterPro" id="IPR003593">
    <property type="entry name" value="AAA+_ATPase"/>
</dbReference>
<dbReference type="PROSITE" id="PS50929">
    <property type="entry name" value="ABC_TM1F"/>
    <property type="match status" value="1"/>
</dbReference>
<dbReference type="AlphaFoldDB" id="A0A3S0TXK4"/>
<dbReference type="RefSeq" id="WP_126866563.1">
    <property type="nucleotide sequence ID" value="NZ_JAUSTX010000034.1"/>
</dbReference>
<keyword evidence="3" id="KW-1003">Cell membrane</keyword>
<feature type="transmembrane region" description="Helical" evidence="9">
    <location>
        <begin position="84"/>
        <end position="104"/>
    </location>
</feature>
<dbReference type="GO" id="GO:0005524">
    <property type="term" value="F:ATP binding"/>
    <property type="evidence" value="ECO:0007669"/>
    <property type="project" value="UniProtKB-KW"/>
</dbReference>
<evidence type="ECO:0000256" key="1">
    <source>
        <dbReference type="ARBA" id="ARBA00004651"/>
    </source>
</evidence>
<evidence type="ECO:0000256" key="6">
    <source>
        <dbReference type="ARBA" id="ARBA00022840"/>
    </source>
</evidence>
<comment type="subcellular location">
    <subcellularLocation>
        <location evidence="1">Cell membrane</location>
        <topology evidence="1">Multi-pass membrane protein</topology>
    </subcellularLocation>
</comment>
<accession>A0A3S0TXK4</accession>
<feature type="transmembrane region" description="Helical" evidence="9">
    <location>
        <begin position="270"/>
        <end position="294"/>
    </location>
</feature>
<feature type="domain" description="ABC transmembrane type-1" evidence="11">
    <location>
        <begin position="36"/>
        <end position="330"/>
    </location>
</feature>
<dbReference type="SUPFAM" id="SSF52540">
    <property type="entry name" value="P-loop containing nucleoside triphosphate hydrolases"/>
    <property type="match status" value="1"/>
</dbReference>
<evidence type="ECO:0000259" key="11">
    <source>
        <dbReference type="PROSITE" id="PS50929"/>
    </source>
</evidence>
<organism evidence="12 13">
    <name type="scientific">Peribacillus cavernae</name>
    <dbReference type="NCBI Taxonomy" id="1674310"/>
    <lineage>
        <taxon>Bacteria</taxon>
        <taxon>Bacillati</taxon>
        <taxon>Bacillota</taxon>
        <taxon>Bacilli</taxon>
        <taxon>Bacillales</taxon>
        <taxon>Bacillaceae</taxon>
        <taxon>Peribacillus</taxon>
    </lineage>
</organism>
<keyword evidence="7 9" id="KW-1133">Transmembrane helix</keyword>
<keyword evidence="5" id="KW-0547">Nucleotide-binding</keyword>
<evidence type="ECO:0000313" key="13">
    <source>
        <dbReference type="Proteomes" id="UP000267430"/>
    </source>
</evidence>
<dbReference type="Pfam" id="PF00664">
    <property type="entry name" value="ABC_membrane"/>
    <property type="match status" value="1"/>
</dbReference>
<evidence type="ECO:0000256" key="4">
    <source>
        <dbReference type="ARBA" id="ARBA00022692"/>
    </source>
</evidence>
<dbReference type="PANTHER" id="PTHR43394:SF1">
    <property type="entry name" value="ATP-BINDING CASSETTE SUB-FAMILY B MEMBER 10, MITOCHONDRIAL"/>
    <property type="match status" value="1"/>
</dbReference>
<dbReference type="Proteomes" id="UP000267430">
    <property type="component" value="Unassembled WGS sequence"/>
</dbReference>
<dbReference type="GO" id="GO:0015421">
    <property type="term" value="F:ABC-type oligopeptide transporter activity"/>
    <property type="evidence" value="ECO:0007669"/>
    <property type="project" value="TreeGrafter"/>
</dbReference>
<dbReference type="CDD" id="cd18547">
    <property type="entry name" value="ABC_6TM_Tm288_like"/>
    <property type="match status" value="1"/>
</dbReference>
<evidence type="ECO:0000256" key="2">
    <source>
        <dbReference type="ARBA" id="ARBA00022448"/>
    </source>
</evidence>
<evidence type="ECO:0000256" key="8">
    <source>
        <dbReference type="ARBA" id="ARBA00023136"/>
    </source>
</evidence>
<keyword evidence="2" id="KW-0813">Transport</keyword>
<evidence type="ECO:0000259" key="10">
    <source>
        <dbReference type="PROSITE" id="PS50893"/>
    </source>
</evidence>
<dbReference type="EMBL" id="RYZZ01000031">
    <property type="protein sequence ID" value="RUQ26993.1"/>
    <property type="molecule type" value="Genomic_DNA"/>
</dbReference>
<dbReference type="SUPFAM" id="SSF90123">
    <property type="entry name" value="ABC transporter transmembrane region"/>
    <property type="match status" value="1"/>
</dbReference>
<gene>
    <name evidence="12" type="ORF">ELQ35_17750</name>
</gene>
<feature type="domain" description="ABC transporter" evidence="10">
    <location>
        <begin position="364"/>
        <end position="598"/>
    </location>
</feature>
<feature type="transmembrane region" description="Helical" evidence="9">
    <location>
        <begin position="33"/>
        <end position="51"/>
    </location>
</feature>
<dbReference type="InterPro" id="IPR017871">
    <property type="entry name" value="ABC_transporter-like_CS"/>
</dbReference>
<sequence>MDSVIKKRKSVRSAKDFKGTLKRLLHYLRPHKFRLLLVLLTAVLSTAFTILSPKIMGLATTEIFSGMVERLYSVRNAGIDFGKLLQILIVLGGLYILSVLFSYIQQFLIVGISQNVIFTLRKEVNEKLARLPLSFFDSRKHGDILSRAMNDIENISSSIQQTLTQLITSLLTLVGVLVMMLTISPLLTLIVLLTLPLSYLVTAKIAARAQVFFREQQKSLGKLNSHVEEMYSGHDIVKAFGLEKKSTTKFNDMNEKLYDSGWKAQFVSGLIMPLMSFINNIGYVFVCVAGGILVTRNTIQIGDIQAFIQYVRQFSQPITRVSTIANIVQSTVASAERVFEILDEQEELPDASASKVISSPKSFVEFHNVSFSYQEGEPMIEDLNISVKKGQKVAIVGPTGAGKTTLINLLMRFYEINSGRITIDDVDIRDLKRSDLRSLFGIVLQDTWLFTGSIRDNIAYGSKAATEEAIVRASKAANADYFIRTLSDGYDTILNEEASNISQGQKQLLTIARAILADPAILILDEATSNVDTRTEVHIQRALKVLMEGKTSFIIAHRLSTIQNADVILVMDHGKVIEKGSHKELLLKEGFYANLYKNQFTRDMPQNNALQQTVG</sequence>
<name>A0A3S0TXK4_9BACI</name>
<dbReference type="InterPro" id="IPR011527">
    <property type="entry name" value="ABC1_TM_dom"/>
</dbReference>
<dbReference type="GO" id="GO:0005886">
    <property type="term" value="C:plasma membrane"/>
    <property type="evidence" value="ECO:0007669"/>
    <property type="project" value="UniProtKB-SubCell"/>
</dbReference>
<protein>
    <submittedName>
        <fullName evidence="12">ABC transporter ATP-binding protein</fullName>
    </submittedName>
</protein>
<dbReference type="PROSITE" id="PS00211">
    <property type="entry name" value="ABC_TRANSPORTER_1"/>
    <property type="match status" value="1"/>
</dbReference>